<name>A0A3S2X5H1_9BACI</name>
<keyword evidence="2" id="KW-1185">Reference proteome</keyword>
<proteinExistence type="predicted"/>
<dbReference type="RefSeq" id="WP_127741828.1">
    <property type="nucleotide sequence ID" value="NZ_RZTZ01000017.1"/>
</dbReference>
<comment type="caution">
    <text evidence="1">The sequence shown here is derived from an EMBL/GenBank/DDBJ whole genome shotgun (WGS) entry which is preliminary data.</text>
</comment>
<sequence length="62" mass="7040">MAEYQSKYPELGFYVNGERKQFAFGAYKTEEKDEIAVLDVLTDVNRVDKPKAAPRKAAADKK</sequence>
<protein>
    <submittedName>
        <fullName evidence="1">Uncharacterized protein</fullName>
    </submittedName>
</protein>
<organism evidence="1 2">
    <name type="scientific">Niallia taxi</name>
    <dbReference type="NCBI Taxonomy" id="2499688"/>
    <lineage>
        <taxon>Bacteria</taxon>
        <taxon>Bacillati</taxon>
        <taxon>Bacillota</taxon>
        <taxon>Bacilli</taxon>
        <taxon>Bacillales</taxon>
        <taxon>Bacillaceae</taxon>
        <taxon>Niallia</taxon>
    </lineage>
</organism>
<gene>
    <name evidence="1" type="ORF">EM808_24555</name>
</gene>
<evidence type="ECO:0000313" key="1">
    <source>
        <dbReference type="EMBL" id="RVT57400.1"/>
    </source>
</evidence>
<dbReference type="EMBL" id="RZTZ01000017">
    <property type="protein sequence ID" value="RVT57400.1"/>
    <property type="molecule type" value="Genomic_DNA"/>
</dbReference>
<accession>A0A3S2X5H1</accession>
<reference evidence="1 2" key="1">
    <citation type="submission" date="2019-01" db="EMBL/GenBank/DDBJ databases">
        <title>Bacillus sp. M5HDSG1-1, whole genome shotgun sequence.</title>
        <authorList>
            <person name="Tuo L."/>
        </authorList>
    </citation>
    <scope>NUCLEOTIDE SEQUENCE [LARGE SCALE GENOMIC DNA]</scope>
    <source>
        <strain evidence="1 2">M5HDSG1-1</strain>
    </source>
</reference>
<evidence type="ECO:0000313" key="2">
    <source>
        <dbReference type="Proteomes" id="UP000288024"/>
    </source>
</evidence>
<dbReference type="Proteomes" id="UP000288024">
    <property type="component" value="Unassembled WGS sequence"/>
</dbReference>
<dbReference type="AlphaFoldDB" id="A0A3S2X5H1"/>